<evidence type="ECO:0000256" key="3">
    <source>
        <dbReference type="ARBA" id="ARBA00022605"/>
    </source>
</evidence>
<dbReference type="Gene3D" id="3.40.605.10">
    <property type="entry name" value="Aldehyde Dehydrogenase, Chain A, domain 1"/>
    <property type="match status" value="1"/>
</dbReference>
<keyword evidence="5" id="KW-0521">NADP</keyword>
<feature type="region of interest" description="Disordered" evidence="8">
    <location>
        <begin position="97"/>
        <end position="119"/>
    </location>
</feature>
<dbReference type="InterPro" id="IPR036393">
    <property type="entry name" value="AceGlu_kinase-like_sf"/>
</dbReference>
<dbReference type="EMBL" id="JAIFTH010000118">
    <property type="protein sequence ID" value="KAG9510583.1"/>
    <property type="molecule type" value="Genomic_DNA"/>
</dbReference>
<dbReference type="Pfam" id="PF00696">
    <property type="entry name" value="AA_kinase"/>
    <property type="match status" value="1"/>
</dbReference>
<evidence type="ECO:0000256" key="5">
    <source>
        <dbReference type="ARBA" id="ARBA00022857"/>
    </source>
</evidence>
<dbReference type="PROSITE" id="PS00902">
    <property type="entry name" value="GLUTAMATE_5_KINASE"/>
    <property type="match status" value="1"/>
</dbReference>
<feature type="domain" description="Aspartate/glutamate/uridylate kinase" evidence="10">
    <location>
        <begin position="19"/>
        <end position="316"/>
    </location>
</feature>
<evidence type="ECO:0000313" key="12">
    <source>
        <dbReference type="Proteomes" id="UP000825002"/>
    </source>
</evidence>
<keyword evidence="6" id="KW-0560">Oxidoreductase</keyword>
<dbReference type="InterPro" id="IPR015590">
    <property type="entry name" value="Aldehyde_DH_dom"/>
</dbReference>
<dbReference type="InterPro" id="IPR020593">
    <property type="entry name" value="G-glutamylP_reductase_CS"/>
</dbReference>
<dbReference type="CDD" id="cd07079">
    <property type="entry name" value="ALDH_F18-19_ProA-GPR"/>
    <property type="match status" value="1"/>
</dbReference>
<evidence type="ECO:0000256" key="4">
    <source>
        <dbReference type="ARBA" id="ARBA00022650"/>
    </source>
</evidence>
<dbReference type="PROSITE" id="PS01223">
    <property type="entry name" value="PROA"/>
    <property type="match status" value="1"/>
</dbReference>
<evidence type="ECO:0000256" key="8">
    <source>
        <dbReference type="SAM" id="MobiDB-lite"/>
    </source>
</evidence>
<dbReference type="HAMAP" id="MF_00412">
    <property type="entry name" value="ProA"/>
    <property type="match status" value="1"/>
</dbReference>
<gene>
    <name evidence="11" type="primary">ALDH18A1</name>
    <name evidence="11" type="ORF">GZH46_00871</name>
</gene>
<dbReference type="PANTHER" id="PTHR11063:SF8">
    <property type="entry name" value="DELTA-1-PYRROLINE-5-CARBOXYLATE SYNTHASE"/>
    <property type="match status" value="1"/>
</dbReference>
<feature type="domain" description="Aldehyde dehydrogenase" evidence="9">
    <location>
        <begin position="349"/>
        <end position="660"/>
    </location>
</feature>
<evidence type="ECO:0000256" key="1">
    <source>
        <dbReference type="ARBA" id="ARBA00004985"/>
    </source>
</evidence>
<dbReference type="Proteomes" id="UP000825002">
    <property type="component" value="Unassembled WGS sequence"/>
</dbReference>
<evidence type="ECO:0000259" key="10">
    <source>
        <dbReference type="Pfam" id="PF00696"/>
    </source>
</evidence>
<evidence type="ECO:0000259" key="9">
    <source>
        <dbReference type="Pfam" id="PF00171"/>
    </source>
</evidence>
<dbReference type="InterPro" id="IPR000965">
    <property type="entry name" value="GPR_dom"/>
</dbReference>
<dbReference type="SUPFAM" id="SSF53720">
    <property type="entry name" value="ALDH-like"/>
    <property type="match status" value="1"/>
</dbReference>
<dbReference type="NCBIfam" id="NF001221">
    <property type="entry name" value="PRK00197.1"/>
    <property type="match status" value="1"/>
</dbReference>
<comment type="caution">
    <text evidence="11">The sequence shown here is derived from an EMBL/GenBank/DDBJ whole genome shotgun (WGS) entry which is preliminary data.</text>
</comment>
<dbReference type="InterPro" id="IPR001048">
    <property type="entry name" value="Asp/Glu/Uridylate_kinase"/>
</dbReference>
<dbReference type="InterPro" id="IPR005766">
    <property type="entry name" value="P5_carboxy_syn"/>
</dbReference>
<organism evidence="11 12">
    <name type="scientific">Fragariocoptes setiger</name>
    <dbReference type="NCBI Taxonomy" id="1670756"/>
    <lineage>
        <taxon>Eukaryota</taxon>
        <taxon>Metazoa</taxon>
        <taxon>Ecdysozoa</taxon>
        <taxon>Arthropoda</taxon>
        <taxon>Chelicerata</taxon>
        <taxon>Arachnida</taxon>
        <taxon>Acari</taxon>
        <taxon>Acariformes</taxon>
        <taxon>Trombidiformes</taxon>
        <taxon>Prostigmata</taxon>
        <taxon>Eupodina</taxon>
        <taxon>Eriophyoidea</taxon>
        <taxon>Phytoptidae</taxon>
        <taxon>Fragariocoptes</taxon>
    </lineage>
</organism>
<protein>
    <recommendedName>
        <fullName evidence="2">glutamate-5-semialdehyde dehydrogenase</fullName>
        <ecNumber evidence="2">1.2.1.41</ecNumber>
    </recommendedName>
</protein>
<dbReference type="NCBIfam" id="TIGR00407">
    <property type="entry name" value="proA"/>
    <property type="match status" value="1"/>
</dbReference>
<accession>A0ABQ7SB01</accession>
<dbReference type="InterPro" id="IPR016161">
    <property type="entry name" value="Ald_DH/histidinol_DH"/>
</dbReference>
<dbReference type="PANTHER" id="PTHR11063">
    <property type="entry name" value="GLUTAMATE SEMIALDEHYDE DEHYDROGENASE"/>
    <property type="match status" value="1"/>
</dbReference>
<evidence type="ECO:0000256" key="6">
    <source>
        <dbReference type="ARBA" id="ARBA00023002"/>
    </source>
</evidence>
<dbReference type="InterPro" id="IPR016162">
    <property type="entry name" value="Ald_DH_N"/>
</dbReference>
<keyword evidence="12" id="KW-1185">Reference proteome</keyword>
<dbReference type="Gene3D" id="3.40.309.10">
    <property type="entry name" value="Aldehyde Dehydrogenase, Chain A, domain 2"/>
    <property type="match status" value="1"/>
</dbReference>
<dbReference type="Pfam" id="PF00171">
    <property type="entry name" value="Aldedh"/>
    <property type="match status" value="1"/>
</dbReference>
<evidence type="ECO:0000256" key="2">
    <source>
        <dbReference type="ARBA" id="ARBA00013002"/>
    </source>
</evidence>
<dbReference type="InterPro" id="IPR019797">
    <property type="entry name" value="Glutamate_5-kinase_CS"/>
</dbReference>
<dbReference type="Gene3D" id="3.40.1160.10">
    <property type="entry name" value="Acetylglutamate kinase-like"/>
    <property type="match status" value="1"/>
</dbReference>
<dbReference type="SUPFAM" id="SSF53633">
    <property type="entry name" value="Carbamate kinase-like"/>
    <property type="match status" value="1"/>
</dbReference>
<feature type="non-terminal residue" evidence="11">
    <location>
        <position position="1"/>
    </location>
</feature>
<reference evidence="11 12" key="1">
    <citation type="submission" date="2020-10" db="EMBL/GenBank/DDBJ databases">
        <authorList>
            <person name="Klimov P.B."/>
            <person name="Dyachkov S.M."/>
            <person name="Chetverikov P.E."/>
        </authorList>
    </citation>
    <scope>NUCLEOTIDE SEQUENCE [LARGE SCALE GENOMIC DNA]</scope>
    <source>
        <strain evidence="11">BMOC 18-1129-001#AD2665</strain>
        <tissue evidence="11">Entire mites</tissue>
    </source>
</reference>
<keyword evidence="4" id="KW-0641">Proline biosynthesis</keyword>
<keyword evidence="3" id="KW-0028">Amino-acid biosynthesis</keyword>
<name>A0ABQ7SB01_9ACAR</name>
<comment type="pathway">
    <text evidence="1">Amino-acid biosynthesis; L-proline biosynthesis; L-glutamate 5-semialdehyde from L-glutamate: step 2/2.</text>
</comment>
<dbReference type="EC" id="1.2.1.41" evidence="2"/>
<evidence type="ECO:0000313" key="11">
    <source>
        <dbReference type="EMBL" id="KAG9510583.1"/>
    </source>
</evidence>
<dbReference type="InterPro" id="IPR016163">
    <property type="entry name" value="Ald_DH_C"/>
</dbReference>
<evidence type="ECO:0000256" key="7">
    <source>
        <dbReference type="ARBA" id="ARBA00049024"/>
    </source>
</evidence>
<comment type="catalytic activity">
    <reaction evidence="7">
        <text>L-glutamate 5-semialdehyde + phosphate + NADP(+) = L-glutamyl 5-phosphate + NADPH + H(+)</text>
        <dbReference type="Rhea" id="RHEA:19541"/>
        <dbReference type="ChEBI" id="CHEBI:15378"/>
        <dbReference type="ChEBI" id="CHEBI:43474"/>
        <dbReference type="ChEBI" id="CHEBI:57783"/>
        <dbReference type="ChEBI" id="CHEBI:58066"/>
        <dbReference type="ChEBI" id="CHEBI:58274"/>
        <dbReference type="ChEBI" id="CHEBI:58349"/>
        <dbReference type="EC" id="1.2.1.41"/>
    </reaction>
</comment>
<proteinExistence type="inferred from homology"/>
<dbReference type="PIRSF" id="PIRSF036429">
    <property type="entry name" value="P5C_syn"/>
    <property type="match status" value="1"/>
</dbReference>
<sequence length="839" mass="90683">MSQDVRKVLNQREDLRNAKRIVVKVGSAVITNTESGNLATSRMTSIIEQIVELQRSDDRKLLLVTSGAVAFGHKKIGDVIRRSMSLRDMDDDSAAMRSISPTGGFGGPRDQGSNARKYRPAKNRTAAACGQLSLVSFYETMFHYQGVDVAQLLVTKDNLLNVESRKKLLRTIEDLLDYNIVPIINTNDAVEDRVAVPAKSGDRHPSATSSLEMTSANMKAIVFEDNDALASLLASELNSDLLILLTNVDGIYTEPPSSATARFLTTYHVGGDEESTPANPVLKFGSKSSVGAGGMESKIRSAMWAVERGTTVVVCNGNEPHILTRLVSGENVGTFFVGNHQETELASPDHCSLTRTQQQQDTTREEIEAMVNEARRAGQLLASSLKGKQRREIIERLAAALEEPNNVTTILAANKEDLDEAQASQLAAPLVSRLKLSEAKLKTLASGLRHIGASSCDLLDVVTKKTLISDDGLMLTKVTCPIGVLLVIFESRPDCLPQLAALAIATGNALLAKGGKEATRSNRAIMSLINDCLIADNNLALGAACRLLTTREQVNALLNACVSHSPGTSLAGQQQARHLVDLIIPRGSNQLVRSIQQQAAGVGVPVLGHSEGICHVYVDESAKIEQTVKIVLDAKCNYPAACNALETLLVHSSHVLNAIADLQSSLFCELWRKLCEHNVVINVGPRLHQMLDAIHSSEFKAPLMASMRTEYSSLELTIEMVDSVEQAIDHINAFGSGHTDTIVTNHRGSADLFLARIDSSSVFWNASTRFADGYRYGLGAEVGISTGKIHARGPVGADGLLSHKWLLVPDDTLKQTKPGHDAYAVGELDTRGYLHQHII</sequence>